<gene>
    <name evidence="1" type="ORF">CJ205_06655</name>
</gene>
<dbReference type="GO" id="GO:0016791">
    <property type="term" value="F:phosphatase activity"/>
    <property type="evidence" value="ECO:0007669"/>
    <property type="project" value="TreeGrafter"/>
</dbReference>
<accession>A0A2N6SLP0</accession>
<dbReference type="Gene3D" id="3.40.50.1000">
    <property type="entry name" value="HAD superfamily/HAD-like"/>
    <property type="match status" value="1"/>
</dbReference>
<dbReference type="SFLD" id="SFLDS00003">
    <property type="entry name" value="Haloacid_Dehalogenase"/>
    <property type="match status" value="1"/>
</dbReference>
<dbReference type="STRING" id="84521.SAMN04487994_10527"/>
<dbReference type="Gene3D" id="3.30.1240.10">
    <property type="match status" value="1"/>
</dbReference>
<comment type="caution">
    <text evidence="1">The sequence shown here is derived from an EMBL/GenBank/DDBJ whole genome shotgun (WGS) entry which is preliminary data.</text>
</comment>
<dbReference type="SFLD" id="SFLDG01140">
    <property type="entry name" value="C2.B:_Phosphomannomutase_and_P"/>
    <property type="match status" value="1"/>
</dbReference>
<dbReference type="GO" id="GO:0000287">
    <property type="term" value="F:magnesium ion binding"/>
    <property type="evidence" value="ECO:0007669"/>
    <property type="project" value="TreeGrafter"/>
</dbReference>
<dbReference type="NCBIfam" id="TIGR01484">
    <property type="entry name" value="HAD-SF-IIB"/>
    <property type="match status" value="1"/>
</dbReference>
<proteinExistence type="predicted"/>
<organism evidence="1 2">
    <name type="scientific">Dolosicoccus paucivorans</name>
    <dbReference type="NCBI Taxonomy" id="84521"/>
    <lineage>
        <taxon>Bacteria</taxon>
        <taxon>Bacillati</taxon>
        <taxon>Bacillota</taxon>
        <taxon>Bacilli</taxon>
        <taxon>Lactobacillales</taxon>
        <taxon>Aerococcaceae</taxon>
        <taxon>Dolosicoccus</taxon>
    </lineage>
</organism>
<dbReference type="InterPro" id="IPR000150">
    <property type="entry name" value="Cof"/>
</dbReference>
<sequence length="279" mass="32204">MSLKLVAIDMDETLLREDKTFDHELFHKVYQRLVDEGVLVCIASGNSYHKLEDYLEKFPHDDMYLAGDNGNYIVKGNTNVETLGMDYETWREVTDYVDQFDGYYIKVSLGNMTYYRGTNNPIHETIHVFEREYERLDNFDGVPKDQKAVKVAVKSTHSLDDTKKMAQDIVNRFSGVESVTSGNGWMDVYHKDGGKGQAVRYLQEKYNISPDETIAFGDSLNDASMMKQATYSMAMENADPELLQFTNYQIGHNNDQSVLKVLDEYLNEGNLDYFEKYRI</sequence>
<protein>
    <submittedName>
        <fullName evidence="1">Hydrolase Cof</fullName>
    </submittedName>
</protein>
<dbReference type="Pfam" id="PF08282">
    <property type="entry name" value="Hydrolase_3"/>
    <property type="match status" value="1"/>
</dbReference>
<dbReference type="InterPro" id="IPR036412">
    <property type="entry name" value="HAD-like_sf"/>
</dbReference>
<dbReference type="PROSITE" id="PS01229">
    <property type="entry name" value="COF_2"/>
    <property type="match status" value="1"/>
</dbReference>
<dbReference type="GO" id="GO:0005829">
    <property type="term" value="C:cytosol"/>
    <property type="evidence" value="ECO:0007669"/>
    <property type="project" value="TreeGrafter"/>
</dbReference>
<keyword evidence="1" id="KW-0378">Hydrolase</keyword>
<dbReference type="PANTHER" id="PTHR10000:SF53">
    <property type="entry name" value="5-AMINO-6-(5-PHOSPHO-D-RIBITYLAMINO)URACIL PHOSPHATASE YBJI-RELATED"/>
    <property type="match status" value="1"/>
</dbReference>
<dbReference type="RefSeq" id="WP_102227687.1">
    <property type="nucleotide sequence ID" value="NZ_PNFY01000013.1"/>
</dbReference>
<dbReference type="InterPro" id="IPR023214">
    <property type="entry name" value="HAD_sf"/>
</dbReference>
<dbReference type="PANTHER" id="PTHR10000">
    <property type="entry name" value="PHOSPHOSERINE PHOSPHATASE"/>
    <property type="match status" value="1"/>
</dbReference>
<dbReference type="Proteomes" id="UP000235682">
    <property type="component" value="Unassembled WGS sequence"/>
</dbReference>
<dbReference type="InterPro" id="IPR006379">
    <property type="entry name" value="HAD-SF_hydro_IIB"/>
</dbReference>
<dbReference type="EMBL" id="PNHE01000030">
    <property type="protein sequence ID" value="PMC58007.1"/>
    <property type="molecule type" value="Genomic_DNA"/>
</dbReference>
<dbReference type="SUPFAM" id="SSF56784">
    <property type="entry name" value="HAD-like"/>
    <property type="match status" value="1"/>
</dbReference>
<dbReference type="AlphaFoldDB" id="A0A2N6SLP0"/>
<dbReference type="NCBIfam" id="TIGR00099">
    <property type="entry name" value="Cof-subfamily"/>
    <property type="match status" value="1"/>
</dbReference>
<name>A0A2N6SLP0_9LACT</name>
<dbReference type="OrthoDB" id="9814970at2"/>
<evidence type="ECO:0000313" key="1">
    <source>
        <dbReference type="EMBL" id="PMC58007.1"/>
    </source>
</evidence>
<reference evidence="1 2" key="1">
    <citation type="submission" date="2017-09" db="EMBL/GenBank/DDBJ databases">
        <title>Bacterial strain isolated from the female urinary microbiota.</title>
        <authorList>
            <person name="Thomas-White K."/>
            <person name="Kumar N."/>
            <person name="Forster S."/>
            <person name="Putonti C."/>
            <person name="Lawley T."/>
            <person name="Wolfe A.J."/>
        </authorList>
    </citation>
    <scope>NUCLEOTIDE SEQUENCE [LARGE SCALE GENOMIC DNA]</scope>
    <source>
        <strain evidence="1 2">UMB0852</strain>
    </source>
</reference>
<keyword evidence="2" id="KW-1185">Reference proteome</keyword>
<evidence type="ECO:0000313" key="2">
    <source>
        <dbReference type="Proteomes" id="UP000235682"/>
    </source>
</evidence>